<accession>F4WCH3</accession>
<dbReference type="AlphaFoldDB" id="F4WCH3"/>
<protein>
    <submittedName>
        <fullName evidence="1">Uncharacterized protein</fullName>
    </submittedName>
</protein>
<reference evidence="1" key="1">
    <citation type="submission" date="2011-02" db="EMBL/GenBank/DDBJ databases">
        <title>The genome of the leaf-cutting ant Acromyrmex echinatior suggests key adaptations to social evolution and fungus farming.</title>
        <authorList>
            <person name="Nygaard S."/>
            <person name="Zhang G."/>
        </authorList>
    </citation>
    <scope>NUCLEOTIDE SEQUENCE</scope>
</reference>
<sequence>MSSDCTKVEDARFSKRNVIIALPRNFQRVFQSITSSGSSRENAIRGERSGKVLAKRDGRVDETKTAAAAAAATAEAEVVDGGGVCRDKYLPVNTERLALPSRSIPMRAANDMHSRGRNVCREVQEDGNQTNHKKARLRDKVERGRVVARHRYPVQQPHGASTVPFRLCLANIHSCSR</sequence>
<name>F4WCH3_ACREC</name>
<organism evidence="2">
    <name type="scientific">Acromyrmex echinatior</name>
    <name type="common">Panamanian leafcutter ant</name>
    <name type="synonym">Acromyrmex octospinosus echinatior</name>
    <dbReference type="NCBI Taxonomy" id="103372"/>
    <lineage>
        <taxon>Eukaryota</taxon>
        <taxon>Metazoa</taxon>
        <taxon>Ecdysozoa</taxon>
        <taxon>Arthropoda</taxon>
        <taxon>Hexapoda</taxon>
        <taxon>Insecta</taxon>
        <taxon>Pterygota</taxon>
        <taxon>Neoptera</taxon>
        <taxon>Endopterygota</taxon>
        <taxon>Hymenoptera</taxon>
        <taxon>Apocrita</taxon>
        <taxon>Aculeata</taxon>
        <taxon>Formicoidea</taxon>
        <taxon>Formicidae</taxon>
        <taxon>Myrmicinae</taxon>
        <taxon>Acromyrmex</taxon>
    </lineage>
</organism>
<keyword evidence="2" id="KW-1185">Reference proteome</keyword>
<evidence type="ECO:0000313" key="1">
    <source>
        <dbReference type="EMBL" id="EGI68153.1"/>
    </source>
</evidence>
<dbReference type="EMBL" id="GL888070">
    <property type="protein sequence ID" value="EGI68153.1"/>
    <property type="molecule type" value="Genomic_DNA"/>
</dbReference>
<dbReference type="Proteomes" id="UP000007755">
    <property type="component" value="Unassembled WGS sequence"/>
</dbReference>
<gene>
    <name evidence="1" type="ORF">G5I_03249</name>
</gene>
<dbReference type="InParanoid" id="F4WCH3"/>
<evidence type="ECO:0000313" key="2">
    <source>
        <dbReference type="Proteomes" id="UP000007755"/>
    </source>
</evidence>
<proteinExistence type="predicted"/>